<feature type="domain" description="ABC-type glycine betaine transport system substrate-binding" evidence="6">
    <location>
        <begin position="38"/>
        <end position="284"/>
    </location>
</feature>
<proteinExistence type="predicted"/>
<comment type="subcellular location">
    <subcellularLocation>
        <location evidence="1">Cell membrane</location>
    </subcellularLocation>
</comment>
<dbReference type="GO" id="GO:0043190">
    <property type="term" value="C:ATP-binding cassette (ABC) transporter complex"/>
    <property type="evidence" value="ECO:0007669"/>
    <property type="project" value="InterPro"/>
</dbReference>
<evidence type="ECO:0000256" key="2">
    <source>
        <dbReference type="ARBA" id="ARBA00022448"/>
    </source>
</evidence>
<dbReference type="RefSeq" id="WP_209704327.1">
    <property type="nucleotide sequence ID" value="NZ_JAFIDA010000001.1"/>
</dbReference>
<reference evidence="7" key="1">
    <citation type="submission" date="2021-02" db="EMBL/GenBank/DDBJ databases">
        <title>Sequencing the genomes of 1000 actinobacteria strains.</title>
        <authorList>
            <person name="Klenk H.-P."/>
        </authorList>
    </citation>
    <scope>NUCLEOTIDE SEQUENCE</scope>
    <source>
        <strain evidence="7">DSM 22850</strain>
    </source>
</reference>
<dbReference type="PANTHER" id="PTHR47737:SF1">
    <property type="entry name" value="GLYCINE BETAINE_PROLINE BETAINE TRANSPORT SYSTEM PERMEASE PROTEIN PROW"/>
    <property type="match status" value="1"/>
</dbReference>
<dbReference type="PROSITE" id="PS51257">
    <property type="entry name" value="PROKAR_LIPOPROTEIN"/>
    <property type="match status" value="1"/>
</dbReference>
<feature type="signal peptide" evidence="5">
    <location>
        <begin position="1"/>
        <end position="19"/>
    </location>
</feature>
<sequence length="295" mass="31830">MQKRLITGALAVGAAAALALTGCSDSGATSATETSKGTVTIGMFNWDEDIAVTHLWKAVLEEQGYSVDIKTADPGPVFQGLADGDFDTVLDIWLPLTHENYLDMYGDDIVELGAWNTEARNAIAVNADAPIDSLDELADNAELFNNQLIGIEAGAGLTRATEEAVVPGYGLEQMDYVISSTPAMLTELDTAMSKGENIVVTLWQPHWAFDAYDLKVLEDPQGTLGEAESIYSYGSSTFADEFPEVAGWLTDFKMDADQLHSLEAKMFNEYSGDDYAPIVAGWIAENQAYVDGLTK</sequence>
<dbReference type="GO" id="GO:0005275">
    <property type="term" value="F:amine transmembrane transporter activity"/>
    <property type="evidence" value="ECO:0007669"/>
    <property type="project" value="TreeGrafter"/>
</dbReference>
<dbReference type="SUPFAM" id="SSF53850">
    <property type="entry name" value="Periplasmic binding protein-like II"/>
    <property type="match status" value="1"/>
</dbReference>
<dbReference type="InterPro" id="IPR007210">
    <property type="entry name" value="ABC_Gly_betaine_transp_sub-bd"/>
</dbReference>
<dbReference type="GO" id="GO:0015226">
    <property type="term" value="F:carnitine transmembrane transporter activity"/>
    <property type="evidence" value="ECO:0007669"/>
    <property type="project" value="TreeGrafter"/>
</dbReference>
<dbReference type="Gene3D" id="3.40.190.100">
    <property type="entry name" value="Glycine betaine-binding periplasmic protein, domain 2"/>
    <property type="match status" value="1"/>
</dbReference>
<organism evidence="7 8">
    <name type="scientific">Leucobacter exalbidus</name>
    <dbReference type="NCBI Taxonomy" id="662960"/>
    <lineage>
        <taxon>Bacteria</taxon>
        <taxon>Bacillati</taxon>
        <taxon>Actinomycetota</taxon>
        <taxon>Actinomycetes</taxon>
        <taxon>Micrococcales</taxon>
        <taxon>Microbacteriaceae</taxon>
        <taxon>Leucobacter</taxon>
    </lineage>
</organism>
<evidence type="ECO:0000256" key="4">
    <source>
        <dbReference type="ARBA" id="ARBA00023136"/>
    </source>
</evidence>
<feature type="chain" id="PRO_5039520223" evidence="5">
    <location>
        <begin position="20"/>
        <end position="295"/>
    </location>
</feature>
<dbReference type="Gene3D" id="3.10.105.10">
    <property type="entry name" value="Dipeptide-binding Protein, Domain 3"/>
    <property type="match status" value="2"/>
</dbReference>
<keyword evidence="2" id="KW-0813">Transport</keyword>
<dbReference type="GO" id="GO:0031460">
    <property type="term" value="P:glycine betaine transport"/>
    <property type="evidence" value="ECO:0007669"/>
    <property type="project" value="TreeGrafter"/>
</dbReference>
<comment type="caution">
    <text evidence="7">The sequence shown here is derived from an EMBL/GenBank/DDBJ whole genome shotgun (WGS) entry which is preliminary data.</text>
</comment>
<dbReference type="PANTHER" id="PTHR47737">
    <property type="entry name" value="GLYCINE BETAINE/PROLINE BETAINE TRANSPORT SYSTEM PERMEASE PROTEIN PROW"/>
    <property type="match status" value="1"/>
</dbReference>
<evidence type="ECO:0000313" key="7">
    <source>
        <dbReference type="EMBL" id="MBP1325275.1"/>
    </source>
</evidence>
<keyword evidence="5" id="KW-0732">Signal</keyword>
<keyword evidence="3" id="KW-1003">Cell membrane</keyword>
<dbReference type="EMBL" id="JAFIDA010000001">
    <property type="protein sequence ID" value="MBP1325275.1"/>
    <property type="molecule type" value="Genomic_DNA"/>
</dbReference>
<keyword evidence="4" id="KW-0472">Membrane</keyword>
<protein>
    <submittedName>
        <fullName evidence="7">Glycine betaine/proline transport system substrate-binding protein</fullName>
    </submittedName>
</protein>
<evidence type="ECO:0000313" key="8">
    <source>
        <dbReference type="Proteomes" id="UP000675163"/>
    </source>
</evidence>
<gene>
    <name evidence="7" type="ORF">JOF28_000507</name>
</gene>
<evidence type="ECO:0000256" key="1">
    <source>
        <dbReference type="ARBA" id="ARBA00004236"/>
    </source>
</evidence>
<dbReference type="GO" id="GO:0015871">
    <property type="term" value="P:choline transport"/>
    <property type="evidence" value="ECO:0007669"/>
    <property type="project" value="TreeGrafter"/>
</dbReference>
<accession>A0A940SZV3</accession>
<dbReference type="Proteomes" id="UP000675163">
    <property type="component" value="Unassembled WGS sequence"/>
</dbReference>
<evidence type="ECO:0000256" key="5">
    <source>
        <dbReference type="SAM" id="SignalP"/>
    </source>
</evidence>
<keyword evidence="8" id="KW-1185">Reference proteome</keyword>
<name>A0A940SZV3_9MICO</name>
<dbReference type="CDD" id="cd13639">
    <property type="entry name" value="PBP2_OpuAC_like"/>
    <property type="match status" value="1"/>
</dbReference>
<dbReference type="AlphaFoldDB" id="A0A940SZV3"/>
<dbReference type="Pfam" id="PF04069">
    <property type="entry name" value="OpuAC"/>
    <property type="match status" value="1"/>
</dbReference>
<evidence type="ECO:0000256" key="3">
    <source>
        <dbReference type="ARBA" id="ARBA00022475"/>
    </source>
</evidence>
<evidence type="ECO:0000259" key="6">
    <source>
        <dbReference type="Pfam" id="PF04069"/>
    </source>
</evidence>